<keyword evidence="3 6" id="KW-1133">Transmembrane helix</keyword>
<sequence>MAQQVAEQAASSPAESVGGGRARRSIGSALPLALGGMLGAGLFVGIAPAALAAGPLLLLAVPLVLVAVACSALASAHQSASYRGPGAGYACIRARLGVLPARFGAATALAGQVAALAAIARVIAEHAMPAAPPVISSAIVLLVVLAATAGLRIRGAAAWVWLLLTLAVVGLVIAVCFAIEPPESPPMGAAQEDGAIGITGAAGVLFFGFLGFERLTAPAEERDRHRGVIVKWGVIASLVVTGVVVSLLAWALLHQLGPARLALSGQPLLDALDAAAGGRLRPMVGTAVGLALFPVLLGVLESLRSTALAVQRDQDLPAALGRESRAGTPYLLDLCAGVAAAAVALLVPPVPAMAFASCCLLVHHALANAAARVLLADDQVWRMRSACLGMGLAVILAMSMPVHAMLGTLVVVIAGPLLAGLVSRRWS</sequence>
<dbReference type="GO" id="GO:0016020">
    <property type="term" value="C:membrane"/>
    <property type="evidence" value="ECO:0007669"/>
    <property type="project" value="UniProtKB-SubCell"/>
</dbReference>
<dbReference type="AlphaFoldDB" id="A0A840NDD1"/>
<feature type="region of interest" description="Disordered" evidence="5">
    <location>
        <begin position="1"/>
        <end position="22"/>
    </location>
</feature>
<feature type="transmembrane region" description="Helical" evidence="6">
    <location>
        <begin position="103"/>
        <end position="124"/>
    </location>
</feature>
<protein>
    <submittedName>
        <fullName evidence="7">APA family basic amino acid/polyamine antiporter</fullName>
    </submittedName>
</protein>
<keyword evidence="4 6" id="KW-0472">Membrane</keyword>
<accession>A0A840NDD1</accession>
<feature type="transmembrane region" description="Helical" evidence="6">
    <location>
        <begin position="56"/>
        <end position="76"/>
    </location>
</feature>
<feature type="transmembrane region" description="Helical" evidence="6">
    <location>
        <begin position="130"/>
        <end position="151"/>
    </location>
</feature>
<feature type="compositionally biased region" description="Polar residues" evidence="5">
    <location>
        <begin position="1"/>
        <end position="14"/>
    </location>
</feature>
<feature type="transmembrane region" description="Helical" evidence="6">
    <location>
        <begin position="232"/>
        <end position="253"/>
    </location>
</feature>
<name>A0A840NDD1_9PSEU</name>
<keyword evidence="8" id="KW-1185">Reference proteome</keyword>
<dbReference type="PANTHER" id="PTHR42770:SF7">
    <property type="entry name" value="MEMBRANE PROTEIN"/>
    <property type="match status" value="1"/>
</dbReference>
<evidence type="ECO:0000256" key="5">
    <source>
        <dbReference type="SAM" id="MobiDB-lite"/>
    </source>
</evidence>
<evidence type="ECO:0000256" key="4">
    <source>
        <dbReference type="ARBA" id="ARBA00023136"/>
    </source>
</evidence>
<evidence type="ECO:0000256" key="6">
    <source>
        <dbReference type="SAM" id="Phobius"/>
    </source>
</evidence>
<dbReference type="RefSeq" id="WP_343071253.1">
    <property type="nucleotide sequence ID" value="NZ_JACHIV010000001.1"/>
</dbReference>
<feature type="transmembrane region" description="Helical" evidence="6">
    <location>
        <begin position="330"/>
        <end position="347"/>
    </location>
</feature>
<evidence type="ECO:0000256" key="3">
    <source>
        <dbReference type="ARBA" id="ARBA00022989"/>
    </source>
</evidence>
<reference evidence="7 8" key="1">
    <citation type="submission" date="2020-08" db="EMBL/GenBank/DDBJ databases">
        <title>Sequencing the genomes of 1000 actinobacteria strains.</title>
        <authorList>
            <person name="Klenk H.-P."/>
        </authorList>
    </citation>
    <scope>NUCLEOTIDE SEQUENCE [LARGE SCALE GENOMIC DNA]</scope>
    <source>
        <strain evidence="7 8">DSM 45582</strain>
    </source>
</reference>
<evidence type="ECO:0000256" key="1">
    <source>
        <dbReference type="ARBA" id="ARBA00004141"/>
    </source>
</evidence>
<dbReference type="InterPro" id="IPR050367">
    <property type="entry name" value="APC_superfamily"/>
</dbReference>
<dbReference type="EMBL" id="JACHIV010000001">
    <property type="protein sequence ID" value="MBB5068125.1"/>
    <property type="molecule type" value="Genomic_DNA"/>
</dbReference>
<keyword evidence="2 6" id="KW-0812">Transmembrane</keyword>
<gene>
    <name evidence="7" type="ORF">BJ969_001213</name>
</gene>
<dbReference type="PANTHER" id="PTHR42770">
    <property type="entry name" value="AMINO ACID TRANSPORTER-RELATED"/>
    <property type="match status" value="1"/>
</dbReference>
<evidence type="ECO:0000256" key="2">
    <source>
        <dbReference type="ARBA" id="ARBA00022692"/>
    </source>
</evidence>
<organism evidence="7 8">
    <name type="scientific">Saccharopolyspora gloriosae</name>
    <dbReference type="NCBI Taxonomy" id="455344"/>
    <lineage>
        <taxon>Bacteria</taxon>
        <taxon>Bacillati</taxon>
        <taxon>Actinomycetota</taxon>
        <taxon>Actinomycetes</taxon>
        <taxon>Pseudonocardiales</taxon>
        <taxon>Pseudonocardiaceae</taxon>
        <taxon>Saccharopolyspora</taxon>
    </lineage>
</organism>
<feature type="transmembrane region" description="Helical" evidence="6">
    <location>
        <begin position="29"/>
        <end position="50"/>
    </location>
</feature>
<comment type="caution">
    <text evidence="7">The sequence shown here is derived from an EMBL/GenBank/DDBJ whole genome shotgun (WGS) entry which is preliminary data.</text>
</comment>
<feature type="transmembrane region" description="Helical" evidence="6">
    <location>
        <begin position="283"/>
        <end position="303"/>
    </location>
</feature>
<feature type="transmembrane region" description="Helical" evidence="6">
    <location>
        <begin position="404"/>
        <end position="422"/>
    </location>
</feature>
<evidence type="ECO:0000313" key="8">
    <source>
        <dbReference type="Proteomes" id="UP000580474"/>
    </source>
</evidence>
<comment type="subcellular location">
    <subcellularLocation>
        <location evidence="1">Membrane</location>
        <topology evidence="1">Multi-pass membrane protein</topology>
    </subcellularLocation>
</comment>
<dbReference type="Proteomes" id="UP000580474">
    <property type="component" value="Unassembled WGS sequence"/>
</dbReference>
<proteinExistence type="predicted"/>
<feature type="transmembrane region" description="Helical" evidence="6">
    <location>
        <begin position="194"/>
        <end position="212"/>
    </location>
</feature>
<dbReference type="Gene3D" id="1.20.1740.10">
    <property type="entry name" value="Amino acid/polyamine transporter I"/>
    <property type="match status" value="1"/>
</dbReference>
<evidence type="ECO:0000313" key="7">
    <source>
        <dbReference type="EMBL" id="MBB5068125.1"/>
    </source>
</evidence>
<feature type="transmembrane region" description="Helical" evidence="6">
    <location>
        <begin position="158"/>
        <end position="179"/>
    </location>
</feature>